<comment type="caution">
    <text evidence="2">The sequence shown here is derived from an EMBL/GenBank/DDBJ whole genome shotgun (WGS) entry which is preliminary data.</text>
</comment>
<protein>
    <submittedName>
        <fullName evidence="2">Uncharacterized protein</fullName>
    </submittedName>
</protein>
<organism evidence="2 3">
    <name type="scientific">Brassica cretica</name>
    <name type="common">Mustard</name>
    <dbReference type="NCBI Taxonomy" id="69181"/>
    <lineage>
        <taxon>Eukaryota</taxon>
        <taxon>Viridiplantae</taxon>
        <taxon>Streptophyta</taxon>
        <taxon>Embryophyta</taxon>
        <taxon>Tracheophyta</taxon>
        <taxon>Spermatophyta</taxon>
        <taxon>Magnoliopsida</taxon>
        <taxon>eudicotyledons</taxon>
        <taxon>Gunneridae</taxon>
        <taxon>Pentapetalae</taxon>
        <taxon>rosids</taxon>
        <taxon>malvids</taxon>
        <taxon>Brassicales</taxon>
        <taxon>Brassicaceae</taxon>
        <taxon>Brassiceae</taxon>
        <taxon>Brassica</taxon>
    </lineage>
</organism>
<keyword evidence="1" id="KW-0472">Membrane</keyword>
<feature type="transmembrane region" description="Helical" evidence="1">
    <location>
        <begin position="125"/>
        <end position="146"/>
    </location>
</feature>
<evidence type="ECO:0000313" key="2">
    <source>
        <dbReference type="EMBL" id="KAF3487832.1"/>
    </source>
</evidence>
<sequence>MGHFQFADWMREGEECLSAPSQPPIRCSTLTPMKLSHIGKSSALVGDLRPSSTERWCGDEAWLVVRMSTTGVSPDTVRSALVTAVGARDRDWASPLSGSGGLTSIFRLGRSLPASWVASSAQCRAAYVFLSVCGLVGLQCVSGGASSVGDGWCVLRSLGMLSALIVHGGFLPLRLIVVTLRFSHGGVARMRLIGARAGSQCLGGTNLMALLELSARVEVSGFELQCFLLPVVVGTLWFPLTQFTKLSGDGINYLE</sequence>
<feature type="transmembrane region" description="Helical" evidence="1">
    <location>
        <begin position="158"/>
        <end position="182"/>
    </location>
</feature>
<name>A0A8S9N2D1_BRACR</name>
<proteinExistence type="predicted"/>
<reference evidence="2" key="1">
    <citation type="submission" date="2019-12" db="EMBL/GenBank/DDBJ databases">
        <title>Genome sequencing and annotation of Brassica cretica.</title>
        <authorList>
            <person name="Studholme D.J."/>
            <person name="Sarris P."/>
        </authorList>
    </citation>
    <scope>NUCLEOTIDE SEQUENCE</scope>
    <source>
        <strain evidence="2">PFS-109/04</strain>
        <tissue evidence="2">Leaf</tissue>
    </source>
</reference>
<dbReference type="Proteomes" id="UP000712600">
    <property type="component" value="Unassembled WGS sequence"/>
</dbReference>
<accession>A0A8S9N2D1</accession>
<keyword evidence="1" id="KW-0812">Transmembrane</keyword>
<gene>
    <name evidence="2" type="ORF">F2Q69_00055436</name>
</gene>
<evidence type="ECO:0000313" key="3">
    <source>
        <dbReference type="Proteomes" id="UP000712600"/>
    </source>
</evidence>
<keyword evidence="1" id="KW-1133">Transmembrane helix</keyword>
<dbReference type="AlphaFoldDB" id="A0A8S9N2D1"/>
<evidence type="ECO:0000256" key="1">
    <source>
        <dbReference type="SAM" id="Phobius"/>
    </source>
</evidence>
<dbReference type="EMBL" id="QGKX02002183">
    <property type="protein sequence ID" value="KAF3487832.1"/>
    <property type="molecule type" value="Genomic_DNA"/>
</dbReference>